<keyword evidence="3" id="KW-1185">Reference proteome</keyword>
<proteinExistence type="predicted"/>
<feature type="transmembrane region" description="Helical" evidence="1">
    <location>
        <begin position="51"/>
        <end position="77"/>
    </location>
</feature>
<name>A0AAV8ZDU3_9CUCU</name>
<evidence type="ECO:0000313" key="2">
    <source>
        <dbReference type="EMBL" id="KAJ8962395.1"/>
    </source>
</evidence>
<sequence length="174" mass="20611">MTKALTAESEEIVPELKRKSRRKRRLHSVPRISLEETRMDVPHRRIQTSGVFSADVCTLIVFSVLLLLLLLNIILYYKLWSLEETSPYTLFDLYMLKNPPKSHEEWIKLLQQQEALHTMEAHRWQRVLKASIQLLKQAEESLSELQRSIHPTYANKFMSILQNQQNQEENKEEL</sequence>
<protein>
    <submittedName>
        <fullName evidence="2">Uncharacterized protein</fullName>
    </submittedName>
</protein>
<dbReference type="AlphaFoldDB" id="A0AAV8ZDU3"/>
<keyword evidence="1" id="KW-0472">Membrane</keyword>
<dbReference type="EMBL" id="JAPWTK010000003">
    <property type="protein sequence ID" value="KAJ8962395.1"/>
    <property type="molecule type" value="Genomic_DNA"/>
</dbReference>
<evidence type="ECO:0000256" key="1">
    <source>
        <dbReference type="SAM" id="Phobius"/>
    </source>
</evidence>
<accession>A0AAV8ZDU3</accession>
<keyword evidence="1" id="KW-1133">Transmembrane helix</keyword>
<evidence type="ECO:0000313" key="3">
    <source>
        <dbReference type="Proteomes" id="UP001162162"/>
    </source>
</evidence>
<organism evidence="2 3">
    <name type="scientific">Aromia moschata</name>
    <dbReference type="NCBI Taxonomy" id="1265417"/>
    <lineage>
        <taxon>Eukaryota</taxon>
        <taxon>Metazoa</taxon>
        <taxon>Ecdysozoa</taxon>
        <taxon>Arthropoda</taxon>
        <taxon>Hexapoda</taxon>
        <taxon>Insecta</taxon>
        <taxon>Pterygota</taxon>
        <taxon>Neoptera</taxon>
        <taxon>Endopterygota</taxon>
        <taxon>Coleoptera</taxon>
        <taxon>Polyphaga</taxon>
        <taxon>Cucujiformia</taxon>
        <taxon>Chrysomeloidea</taxon>
        <taxon>Cerambycidae</taxon>
        <taxon>Cerambycinae</taxon>
        <taxon>Callichromatini</taxon>
        <taxon>Aromia</taxon>
    </lineage>
</organism>
<gene>
    <name evidence="2" type="ORF">NQ318_018379</name>
</gene>
<reference evidence="2" key="1">
    <citation type="journal article" date="2023" name="Insect Mol. Biol.">
        <title>Genome sequencing provides insights into the evolution of gene families encoding plant cell wall-degrading enzymes in longhorned beetles.</title>
        <authorList>
            <person name="Shin N.R."/>
            <person name="Okamura Y."/>
            <person name="Kirsch R."/>
            <person name="Pauchet Y."/>
        </authorList>
    </citation>
    <scope>NUCLEOTIDE SEQUENCE</scope>
    <source>
        <strain evidence="2">AMC_N1</strain>
    </source>
</reference>
<comment type="caution">
    <text evidence="2">The sequence shown here is derived from an EMBL/GenBank/DDBJ whole genome shotgun (WGS) entry which is preliminary data.</text>
</comment>
<keyword evidence="1" id="KW-0812">Transmembrane</keyword>
<dbReference type="Proteomes" id="UP001162162">
    <property type="component" value="Unassembled WGS sequence"/>
</dbReference>